<accession>A0A6J4SX03</accession>
<reference evidence="1" key="1">
    <citation type="submission" date="2020-02" db="EMBL/GenBank/DDBJ databases">
        <authorList>
            <person name="Meier V. D."/>
        </authorList>
    </citation>
    <scope>NUCLEOTIDE SEQUENCE</scope>
    <source>
        <strain evidence="1">AVDCRST_MAG53</strain>
    </source>
</reference>
<dbReference type="EMBL" id="CADCVR010000078">
    <property type="protein sequence ID" value="CAA9507667.1"/>
    <property type="molecule type" value="Genomic_DNA"/>
</dbReference>
<organism evidence="1">
    <name type="scientific">uncultured Solirubrobacteraceae bacterium</name>
    <dbReference type="NCBI Taxonomy" id="1162706"/>
    <lineage>
        <taxon>Bacteria</taxon>
        <taxon>Bacillati</taxon>
        <taxon>Actinomycetota</taxon>
        <taxon>Thermoleophilia</taxon>
        <taxon>Solirubrobacterales</taxon>
        <taxon>Solirubrobacteraceae</taxon>
        <taxon>environmental samples</taxon>
    </lineage>
</organism>
<sequence length="110" mass="12606">MRFVRNGGRTLTNRFGKRLVTRGRLVTCGSNRSIVGARIDVVHVLPDGRRLTKTGLRSRPGGKLTLILPLNLRSRRIEYAYRPDLRTRRVSSRANLRLTVRSNRTGRVLR</sequence>
<protein>
    <submittedName>
        <fullName evidence="1">Uncharacterized protein</fullName>
    </submittedName>
</protein>
<name>A0A6J4SX03_9ACTN</name>
<gene>
    <name evidence="1" type="ORF">AVDCRST_MAG53-2523</name>
</gene>
<evidence type="ECO:0000313" key="1">
    <source>
        <dbReference type="EMBL" id="CAA9507667.1"/>
    </source>
</evidence>
<proteinExistence type="predicted"/>
<dbReference type="AlphaFoldDB" id="A0A6J4SX03"/>